<feature type="chain" id="PRO_5001715283" description="YbhB/YbcL family Raf kinase inhibitor-like protein" evidence="1">
    <location>
        <begin position="23"/>
        <end position="184"/>
    </location>
</feature>
<name>A0A076LLL5_9GAMM</name>
<reference evidence="2 3" key="1">
    <citation type="journal article" date="2012" name="PLoS ONE">
        <title>Edwardsiella comparative phylogenomics reveal the new intra/inter-species taxonomic relationships, virulence evolution and niche adaptation mechanisms.</title>
        <authorList>
            <person name="Yang M."/>
            <person name="Lv Y."/>
            <person name="Xiao J."/>
            <person name="Wu H."/>
            <person name="Zheng H."/>
            <person name="Liu Q."/>
            <person name="Zhang Y."/>
            <person name="Wang Q."/>
        </authorList>
    </citation>
    <scope>NUCLEOTIDE SEQUENCE [LARGE SCALE GENOMIC DNA]</scope>
    <source>
        <strain evidence="3">080813</strain>
    </source>
</reference>
<dbReference type="GeneID" id="33939939"/>
<dbReference type="CDD" id="cd00865">
    <property type="entry name" value="PEBP_bact_arch"/>
    <property type="match status" value="1"/>
</dbReference>
<dbReference type="EMBL" id="CP006664">
    <property type="protein sequence ID" value="AIJ08791.1"/>
    <property type="molecule type" value="Genomic_DNA"/>
</dbReference>
<accession>A0A076LLL5</accession>
<organism evidence="2 3">
    <name type="scientific">Edwardsiella anguillarum ET080813</name>
    <dbReference type="NCBI Taxonomy" id="667120"/>
    <lineage>
        <taxon>Bacteria</taxon>
        <taxon>Pseudomonadati</taxon>
        <taxon>Pseudomonadota</taxon>
        <taxon>Gammaproteobacteria</taxon>
        <taxon>Enterobacterales</taxon>
        <taxon>Hafniaceae</taxon>
        <taxon>Edwardsiella</taxon>
    </lineage>
</organism>
<dbReference type="AlphaFoldDB" id="A0A076LLL5"/>
<dbReference type="PANTHER" id="PTHR30289:SF1">
    <property type="entry name" value="PEBP (PHOSPHATIDYLETHANOLAMINE-BINDING PROTEIN) FAMILY PROTEIN"/>
    <property type="match status" value="1"/>
</dbReference>
<proteinExistence type="predicted"/>
<evidence type="ECO:0008006" key="4">
    <source>
        <dbReference type="Google" id="ProtNLM"/>
    </source>
</evidence>
<gene>
    <name evidence="2" type="ORF">ETEE_2349</name>
</gene>
<dbReference type="Proteomes" id="UP000028681">
    <property type="component" value="Chromosome"/>
</dbReference>
<dbReference type="Gene3D" id="3.90.280.10">
    <property type="entry name" value="PEBP-like"/>
    <property type="match status" value="1"/>
</dbReference>
<dbReference type="RefSeq" id="WP_034163082.1">
    <property type="nucleotide sequence ID" value="NZ_CP006664.1"/>
</dbReference>
<dbReference type="InterPro" id="IPR008914">
    <property type="entry name" value="PEBP"/>
</dbReference>
<evidence type="ECO:0000313" key="3">
    <source>
        <dbReference type="Proteomes" id="UP000028681"/>
    </source>
</evidence>
<dbReference type="InterPro" id="IPR036610">
    <property type="entry name" value="PEBP-like_sf"/>
</dbReference>
<evidence type="ECO:0000313" key="2">
    <source>
        <dbReference type="EMBL" id="AIJ08791.1"/>
    </source>
</evidence>
<dbReference type="KEGG" id="ete:ETEE_2349"/>
<sequence>MFTKKALACLLVAGGLSLSAQAMTLSSPTVDNGKSLQNVQIFNGWGCTGQNKSPALTWSDVPAGTKSFAVTMYDPDAPTGSGWWHWVMIDIPASVHSLAQNVGEKESRDLPKGAIQLRNDFGYSGFGGACPPPGAKPHNYQITVYALNVAKLDIPAHASPAYAGYFILQHKIGEARLTAPTNIR</sequence>
<protein>
    <recommendedName>
        <fullName evidence="4">YbhB/YbcL family Raf kinase inhibitor-like protein</fullName>
    </recommendedName>
</protein>
<dbReference type="HOGENOM" id="CLU_083918_2_0_6"/>
<evidence type="ECO:0000256" key="1">
    <source>
        <dbReference type="SAM" id="SignalP"/>
    </source>
</evidence>
<dbReference type="InterPro" id="IPR005247">
    <property type="entry name" value="YbhB_YbcL/LppC-like"/>
</dbReference>
<dbReference type="SUPFAM" id="SSF49777">
    <property type="entry name" value="PEBP-like"/>
    <property type="match status" value="1"/>
</dbReference>
<feature type="signal peptide" evidence="1">
    <location>
        <begin position="1"/>
        <end position="22"/>
    </location>
</feature>
<dbReference type="NCBIfam" id="TIGR00481">
    <property type="entry name" value="YbhB/YbcL family Raf kinase inhibitor-like protein"/>
    <property type="match status" value="1"/>
</dbReference>
<dbReference type="PANTHER" id="PTHR30289">
    <property type="entry name" value="UNCHARACTERIZED PROTEIN YBCL-RELATED"/>
    <property type="match status" value="1"/>
</dbReference>
<keyword evidence="1" id="KW-0732">Signal</keyword>
<dbReference type="Pfam" id="PF01161">
    <property type="entry name" value="PBP"/>
    <property type="match status" value="1"/>
</dbReference>